<keyword evidence="2" id="KW-0472">Membrane</keyword>
<protein>
    <submittedName>
        <fullName evidence="3">Uncharacterized protein</fullName>
    </submittedName>
</protein>
<organism evidence="3 4">
    <name type="scientific">Patella caerulea</name>
    <name type="common">Rayed Mediterranean limpet</name>
    <dbReference type="NCBI Taxonomy" id="87958"/>
    <lineage>
        <taxon>Eukaryota</taxon>
        <taxon>Metazoa</taxon>
        <taxon>Spiralia</taxon>
        <taxon>Lophotrochozoa</taxon>
        <taxon>Mollusca</taxon>
        <taxon>Gastropoda</taxon>
        <taxon>Patellogastropoda</taxon>
        <taxon>Patelloidea</taxon>
        <taxon>Patellidae</taxon>
        <taxon>Patella</taxon>
    </lineage>
</organism>
<feature type="region of interest" description="Disordered" evidence="1">
    <location>
        <begin position="372"/>
        <end position="449"/>
    </location>
</feature>
<dbReference type="AlphaFoldDB" id="A0AAN8J8Q8"/>
<comment type="caution">
    <text evidence="3">The sequence shown here is derived from an EMBL/GenBank/DDBJ whole genome shotgun (WGS) entry which is preliminary data.</text>
</comment>
<sequence length="449" mass="49939">MNVGGLTHVQSENQENASVSVDMYNNPPGLETTTNNNHLVNGTILSRTSSNNSQPSRKPIGQVWRFPTSSEKHQPTKEEFYQSYDPKIGLHTAAVLGGILVWLIVYLVYRTKCKKAIIRFFKTVSEQRKQRRSRASFVNLSKHSSMGADIDTPPSIIITNDKNETVSNHVSVKIPADTPTSVHKHNATHTDNQIREAIQKLPSLETDVTMATAQWVKEQPLSIQSLQELPTDLTRSKIPTSCPPVRDPRLVKSACGLDHSWNKSLPSLSQNIEVNSYYSSSEAKHSSTLGKKSPCENPSSDSGIKNKSTPKSSEDLRTTRRILPKLTITIPDSISTKPSGTNLNMKTRLNDTRPIPVTPTVKIQNYTSKRCARSSSSLHRQISNDSLSSNSSVEPLLSEWGSTPNVESWHNKGSKHQIWPASEKLKDPKKWEQSSVSLLSDENMTETIL</sequence>
<accession>A0AAN8J8Q8</accession>
<feature type="region of interest" description="Disordered" evidence="1">
    <location>
        <begin position="284"/>
        <end position="356"/>
    </location>
</feature>
<feature type="compositionally biased region" description="Polar residues" evidence="1">
    <location>
        <begin position="433"/>
        <end position="449"/>
    </location>
</feature>
<dbReference type="Proteomes" id="UP001347796">
    <property type="component" value="Unassembled WGS sequence"/>
</dbReference>
<evidence type="ECO:0000313" key="4">
    <source>
        <dbReference type="Proteomes" id="UP001347796"/>
    </source>
</evidence>
<evidence type="ECO:0000313" key="3">
    <source>
        <dbReference type="EMBL" id="KAK6172861.1"/>
    </source>
</evidence>
<feature type="compositionally biased region" description="Polar residues" evidence="1">
    <location>
        <begin position="372"/>
        <end position="381"/>
    </location>
</feature>
<keyword evidence="2" id="KW-0812">Transmembrane</keyword>
<feature type="compositionally biased region" description="Polar residues" evidence="1">
    <location>
        <begin position="286"/>
        <end position="311"/>
    </location>
</feature>
<feature type="compositionally biased region" description="Polar residues" evidence="1">
    <location>
        <begin position="330"/>
        <end position="347"/>
    </location>
</feature>
<feature type="compositionally biased region" description="Basic and acidic residues" evidence="1">
    <location>
        <begin position="423"/>
        <end position="432"/>
    </location>
</feature>
<proteinExistence type="predicted"/>
<keyword evidence="2" id="KW-1133">Transmembrane helix</keyword>
<reference evidence="3 4" key="1">
    <citation type="submission" date="2024-01" db="EMBL/GenBank/DDBJ databases">
        <title>The genome of the rayed Mediterranean limpet Patella caerulea (Linnaeus, 1758).</title>
        <authorList>
            <person name="Anh-Thu Weber A."/>
            <person name="Halstead-Nussloch G."/>
        </authorList>
    </citation>
    <scope>NUCLEOTIDE SEQUENCE [LARGE SCALE GENOMIC DNA]</scope>
    <source>
        <strain evidence="3">AATW-2023a</strain>
        <tissue evidence="3">Whole specimen</tissue>
    </source>
</reference>
<feature type="transmembrane region" description="Helical" evidence="2">
    <location>
        <begin position="88"/>
        <end position="109"/>
    </location>
</feature>
<evidence type="ECO:0000256" key="1">
    <source>
        <dbReference type="SAM" id="MobiDB-lite"/>
    </source>
</evidence>
<dbReference type="EMBL" id="JAZGQO010000011">
    <property type="protein sequence ID" value="KAK6172861.1"/>
    <property type="molecule type" value="Genomic_DNA"/>
</dbReference>
<gene>
    <name evidence="3" type="ORF">SNE40_016435</name>
</gene>
<keyword evidence="4" id="KW-1185">Reference proteome</keyword>
<feature type="compositionally biased region" description="Low complexity" evidence="1">
    <location>
        <begin position="383"/>
        <end position="399"/>
    </location>
</feature>
<name>A0AAN8J8Q8_PATCE</name>
<evidence type="ECO:0000256" key="2">
    <source>
        <dbReference type="SAM" id="Phobius"/>
    </source>
</evidence>